<dbReference type="RefSeq" id="WP_030445303.1">
    <property type="nucleotide sequence ID" value="NZ_AP023354.1"/>
</dbReference>
<evidence type="ECO:0000313" key="2">
    <source>
        <dbReference type="EMBL" id="BCJ27065.1"/>
    </source>
</evidence>
<dbReference type="KEGG" id="aser:Asera_11730"/>
<dbReference type="OrthoDB" id="5185175at2"/>
<dbReference type="AlphaFoldDB" id="A0A810KWL7"/>
<dbReference type="EMBL" id="AP023354">
    <property type="protein sequence ID" value="BCJ27065.1"/>
    <property type="molecule type" value="Genomic_DNA"/>
</dbReference>
<feature type="compositionally biased region" description="Basic and acidic residues" evidence="1">
    <location>
        <begin position="47"/>
        <end position="56"/>
    </location>
</feature>
<gene>
    <name evidence="2" type="ORF">Asera_11730</name>
</gene>
<proteinExistence type="predicted"/>
<evidence type="ECO:0000313" key="3">
    <source>
        <dbReference type="Proteomes" id="UP000680750"/>
    </source>
</evidence>
<organism evidence="2 3">
    <name type="scientific">Actinocatenispora sera</name>
    <dbReference type="NCBI Taxonomy" id="390989"/>
    <lineage>
        <taxon>Bacteria</taxon>
        <taxon>Bacillati</taxon>
        <taxon>Actinomycetota</taxon>
        <taxon>Actinomycetes</taxon>
        <taxon>Micromonosporales</taxon>
        <taxon>Micromonosporaceae</taxon>
        <taxon>Actinocatenispora</taxon>
    </lineage>
</organism>
<feature type="compositionally biased region" description="Basic residues" evidence="1">
    <location>
        <begin position="1"/>
        <end position="10"/>
    </location>
</feature>
<protein>
    <submittedName>
        <fullName evidence="2">Uncharacterized protein</fullName>
    </submittedName>
</protein>
<reference evidence="2" key="1">
    <citation type="submission" date="2020-08" db="EMBL/GenBank/DDBJ databases">
        <title>Whole genome shotgun sequence of Actinocatenispora sera NBRC 101916.</title>
        <authorList>
            <person name="Komaki H."/>
            <person name="Tamura T."/>
        </authorList>
    </citation>
    <scope>NUCLEOTIDE SEQUENCE</scope>
    <source>
        <strain evidence="2">NBRC 101916</strain>
    </source>
</reference>
<dbReference type="Proteomes" id="UP000680750">
    <property type="component" value="Chromosome"/>
</dbReference>
<sequence length="265" mass="28546">MTRRQRRARHLGGDPGDEPAAGSVAVELFAGGAGWDDPLNDGTSAGLDDRPTHREPPPGTAGPTSDGTPSYWLESRFAGAELAWQWAPGAYAIVAVDRLGGADNRATALRPVRAITVRQEAVRLPFRMAAPPRTLPLRAVHAYLASSDYGATVTCAERASMLGPTRAVRMVAFPLLADDRRGSNGSHKIPDPNTTLDGHPAWYSRQAGAESTWLFDVSGNLIKVDTWDEHGTEQLGDVGATTRYAKRIRPVSDPTDRTTWAAMPR</sequence>
<evidence type="ECO:0000256" key="1">
    <source>
        <dbReference type="SAM" id="MobiDB-lite"/>
    </source>
</evidence>
<name>A0A810KWL7_9ACTN</name>
<feature type="region of interest" description="Disordered" evidence="1">
    <location>
        <begin position="1"/>
        <end position="70"/>
    </location>
</feature>
<keyword evidence="3" id="KW-1185">Reference proteome</keyword>
<accession>A0A810KWL7</accession>